<keyword evidence="4" id="KW-0813">Transport</keyword>
<protein>
    <recommendedName>
        <fullName evidence="3">NADH dehydrogenase [ubiquinone] 1 beta subcomplex subunit 4</fullName>
    </recommendedName>
    <alternativeName>
        <fullName evidence="12">Complex I-B15</fullName>
    </alternativeName>
    <alternativeName>
        <fullName evidence="13">NADH-ubiquinone oxidoreductase B15 subunit</fullName>
    </alternativeName>
</protein>
<keyword evidence="7" id="KW-0999">Mitochondrion inner membrane</keyword>
<dbReference type="AlphaFoldDB" id="A0A1Q3FJQ1"/>
<evidence type="ECO:0000256" key="3">
    <source>
        <dbReference type="ARBA" id="ARBA00018681"/>
    </source>
</evidence>
<evidence type="ECO:0000256" key="1">
    <source>
        <dbReference type="ARBA" id="ARBA00004434"/>
    </source>
</evidence>
<keyword evidence="10" id="KW-0496">Mitochondrion</keyword>
<comment type="subcellular location">
    <subcellularLocation>
        <location evidence="1">Mitochondrion inner membrane</location>
        <topology evidence="1">Single-pass membrane protein</topology>
    </subcellularLocation>
</comment>
<evidence type="ECO:0000256" key="6">
    <source>
        <dbReference type="ARBA" id="ARBA00022692"/>
    </source>
</evidence>
<evidence type="ECO:0000313" key="15">
    <source>
        <dbReference type="EMBL" id="JAV27758.1"/>
    </source>
</evidence>
<dbReference type="GO" id="GO:0005743">
    <property type="term" value="C:mitochondrial inner membrane"/>
    <property type="evidence" value="ECO:0007669"/>
    <property type="project" value="UniProtKB-SubCell"/>
</dbReference>
<sequence length="110" mass="12933">MPTPEQIQQEKAARRAALRTEYWRTMTNPHAHLHGENGGVYDLGLARFQAMRVSNFEHFKPTGRSFKIGMFTVVLPIVGYAWMLKRERDAREAQYRTGQVAYKDRRFKFI</sequence>
<name>A0A1Q3FJQ1_CULTA</name>
<evidence type="ECO:0000256" key="13">
    <source>
        <dbReference type="ARBA" id="ARBA00030987"/>
    </source>
</evidence>
<evidence type="ECO:0000256" key="2">
    <source>
        <dbReference type="ARBA" id="ARBA00007260"/>
    </source>
</evidence>
<proteinExistence type="inferred from homology"/>
<evidence type="ECO:0000256" key="8">
    <source>
        <dbReference type="ARBA" id="ARBA00022982"/>
    </source>
</evidence>
<keyword evidence="8" id="KW-0249">Electron transport</keyword>
<evidence type="ECO:0000256" key="9">
    <source>
        <dbReference type="ARBA" id="ARBA00022989"/>
    </source>
</evidence>
<evidence type="ECO:0000256" key="12">
    <source>
        <dbReference type="ARBA" id="ARBA00030212"/>
    </source>
</evidence>
<evidence type="ECO:0000256" key="11">
    <source>
        <dbReference type="ARBA" id="ARBA00023136"/>
    </source>
</evidence>
<dbReference type="PANTHER" id="PTHR15469">
    <property type="entry name" value="NADH-UBIQUINONE OXIDOREDUCTASE B15 SUBUNIT"/>
    <property type="match status" value="1"/>
</dbReference>
<keyword evidence="6 14" id="KW-0812">Transmembrane</keyword>
<dbReference type="PANTHER" id="PTHR15469:SF0">
    <property type="entry name" value="NADH DEHYDROGENASE [UBIQUINONE] 1 BETA SUBCOMPLEX SUBUNIT 4"/>
    <property type="match status" value="1"/>
</dbReference>
<dbReference type="Pfam" id="PF07225">
    <property type="entry name" value="NDUF_B4"/>
    <property type="match status" value="1"/>
</dbReference>
<evidence type="ECO:0000256" key="14">
    <source>
        <dbReference type="SAM" id="Phobius"/>
    </source>
</evidence>
<keyword evidence="5" id="KW-0679">Respiratory chain</keyword>
<comment type="similarity">
    <text evidence="2">Belongs to the complex I NDUFB4 subunit family.</text>
</comment>
<evidence type="ECO:0000256" key="5">
    <source>
        <dbReference type="ARBA" id="ARBA00022660"/>
    </source>
</evidence>
<reference evidence="15" key="1">
    <citation type="submission" date="2017-01" db="EMBL/GenBank/DDBJ databases">
        <title>A deep insight into the sialotranscriptome of adult male and female Cluex tarsalis mosquitoes.</title>
        <authorList>
            <person name="Ribeiro J.M."/>
            <person name="Moreira F."/>
            <person name="Bernard K.A."/>
            <person name="Calvo E."/>
        </authorList>
    </citation>
    <scope>NUCLEOTIDE SEQUENCE</scope>
    <source>
        <strain evidence="15">Kern County</strain>
        <tissue evidence="15">Salivary glands</tissue>
    </source>
</reference>
<keyword evidence="11 14" id="KW-0472">Membrane</keyword>
<evidence type="ECO:0000256" key="10">
    <source>
        <dbReference type="ARBA" id="ARBA00023128"/>
    </source>
</evidence>
<accession>A0A1Q3FJQ1</accession>
<organism evidence="15">
    <name type="scientific">Culex tarsalis</name>
    <name type="common">Encephalitis mosquito</name>
    <dbReference type="NCBI Taxonomy" id="7177"/>
    <lineage>
        <taxon>Eukaryota</taxon>
        <taxon>Metazoa</taxon>
        <taxon>Ecdysozoa</taxon>
        <taxon>Arthropoda</taxon>
        <taxon>Hexapoda</taxon>
        <taxon>Insecta</taxon>
        <taxon>Pterygota</taxon>
        <taxon>Neoptera</taxon>
        <taxon>Endopterygota</taxon>
        <taxon>Diptera</taxon>
        <taxon>Nematocera</taxon>
        <taxon>Culicoidea</taxon>
        <taxon>Culicidae</taxon>
        <taxon>Culicinae</taxon>
        <taxon>Culicini</taxon>
        <taxon>Culex</taxon>
        <taxon>Culex</taxon>
    </lineage>
</organism>
<dbReference type="EMBL" id="GFDL01007287">
    <property type="protein sequence ID" value="JAV27758.1"/>
    <property type="molecule type" value="Transcribed_RNA"/>
</dbReference>
<evidence type="ECO:0000256" key="7">
    <source>
        <dbReference type="ARBA" id="ARBA00022792"/>
    </source>
</evidence>
<feature type="transmembrane region" description="Helical" evidence="14">
    <location>
        <begin position="66"/>
        <end position="84"/>
    </location>
</feature>
<keyword evidence="9 14" id="KW-1133">Transmembrane helix</keyword>
<dbReference type="InterPro" id="IPR009866">
    <property type="entry name" value="NADH_UbQ_OxRdtase_NDUFB4_su"/>
</dbReference>
<evidence type="ECO:0000256" key="4">
    <source>
        <dbReference type="ARBA" id="ARBA00022448"/>
    </source>
</evidence>